<evidence type="ECO:0000313" key="2">
    <source>
        <dbReference type="EMBL" id="ROT84303.1"/>
    </source>
</evidence>
<comment type="similarity">
    <text evidence="1">Belongs to the calycin superfamily. Fatty-acid binding protein (FABP) family.</text>
</comment>
<dbReference type="Gene3D" id="2.40.128.20">
    <property type="match status" value="1"/>
</dbReference>
<dbReference type="Proteomes" id="UP000283509">
    <property type="component" value="Unassembled WGS sequence"/>
</dbReference>
<dbReference type="SUPFAM" id="SSF50814">
    <property type="entry name" value="Lipocalins"/>
    <property type="match status" value="1"/>
</dbReference>
<dbReference type="InterPro" id="IPR031259">
    <property type="entry name" value="ILBP"/>
</dbReference>
<dbReference type="EMBL" id="QCYY01000564">
    <property type="protein sequence ID" value="ROT84303.1"/>
    <property type="molecule type" value="Genomic_DNA"/>
</dbReference>
<name>A0A423U6G4_PENVA</name>
<dbReference type="OrthoDB" id="412780at2759"/>
<reference evidence="2 3" key="2">
    <citation type="submission" date="2019-01" db="EMBL/GenBank/DDBJ databases">
        <title>The decoding of complex shrimp genome reveals the adaptation for benthos swimmer, frequently molting mechanism and breeding impact on genome.</title>
        <authorList>
            <person name="Sun Y."/>
            <person name="Gao Y."/>
            <person name="Yu Y."/>
        </authorList>
    </citation>
    <scope>NUCLEOTIDE SEQUENCE [LARGE SCALE GENOMIC DNA]</scope>
    <source>
        <tissue evidence="2">Muscle</tissue>
    </source>
</reference>
<dbReference type="PANTHER" id="PTHR11955">
    <property type="entry name" value="FATTY ACID BINDING PROTEIN"/>
    <property type="match status" value="1"/>
</dbReference>
<evidence type="ECO:0000256" key="1">
    <source>
        <dbReference type="ARBA" id="ARBA00008390"/>
    </source>
</evidence>
<gene>
    <name evidence="2" type="ORF">C7M84_022507</name>
</gene>
<organism evidence="2 3">
    <name type="scientific">Penaeus vannamei</name>
    <name type="common">Whiteleg shrimp</name>
    <name type="synonym">Litopenaeus vannamei</name>
    <dbReference type="NCBI Taxonomy" id="6689"/>
    <lineage>
        <taxon>Eukaryota</taxon>
        <taxon>Metazoa</taxon>
        <taxon>Ecdysozoa</taxon>
        <taxon>Arthropoda</taxon>
        <taxon>Crustacea</taxon>
        <taxon>Multicrustacea</taxon>
        <taxon>Malacostraca</taxon>
        <taxon>Eumalacostraca</taxon>
        <taxon>Eucarida</taxon>
        <taxon>Decapoda</taxon>
        <taxon>Dendrobranchiata</taxon>
        <taxon>Penaeoidea</taxon>
        <taxon>Penaeidae</taxon>
        <taxon>Penaeus</taxon>
    </lineage>
</organism>
<dbReference type="GO" id="GO:0008289">
    <property type="term" value="F:lipid binding"/>
    <property type="evidence" value="ECO:0007669"/>
    <property type="project" value="InterPro"/>
</dbReference>
<comment type="caution">
    <text evidence="2">The sequence shown here is derived from an EMBL/GenBank/DDBJ whole genome shotgun (WGS) entry which is preliminary data.</text>
</comment>
<accession>A0A423U6G4</accession>
<protein>
    <submittedName>
        <fullName evidence="2">Putative fatty acid-binding protein, intestinal-like</fullName>
    </submittedName>
</protein>
<dbReference type="AlphaFoldDB" id="A0A423U6G4"/>
<reference evidence="2 3" key="1">
    <citation type="submission" date="2018-04" db="EMBL/GenBank/DDBJ databases">
        <authorList>
            <person name="Zhang X."/>
            <person name="Yuan J."/>
            <person name="Li F."/>
            <person name="Xiang J."/>
        </authorList>
    </citation>
    <scope>NUCLEOTIDE SEQUENCE [LARGE SCALE GENOMIC DNA]</scope>
    <source>
        <tissue evidence="2">Muscle</tissue>
    </source>
</reference>
<dbReference type="CDD" id="cd00742">
    <property type="entry name" value="FABP"/>
    <property type="match status" value="1"/>
</dbReference>
<keyword evidence="3" id="KW-1185">Reference proteome</keyword>
<dbReference type="InterPro" id="IPR012674">
    <property type="entry name" value="Calycin"/>
</dbReference>
<sequence>MMQATTPAFPMFRTAVRRAIQTRHELVPTAFSSSITPAALCHVEPGVPLIPRKMVAASNPVVEVRRDGDTWTIRMNTLVRTVEYVFEPGQTVETETMGGMAQNVFTIEDDRIMQIQKSDTYTTEVIRQFTEDSLIMTITHVESGTVCHRYFRRL</sequence>
<dbReference type="STRING" id="6689.A0A423U6G4"/>
<evidence type="ECO:0000313" key="3">
    <source>
        <dbReference type="Proteomes" id="UP000283509"/>
    </source>
</evidence>
<proteinExistence type="inferred from homology"/>